<dbReference type="SUPFAM" id="SSF103473">
    <property type="entry name" value="MFS general substrate transporter"/>
    <property type="match status" value="1"/>
</dbReference>
<feature type="transmembrane region" description="Helical" evidence="6">
    <location>
        <begin position="398"/>
        <end position="416"/>
    </location>
</feature>
<proteinExistence type="inferred from homology"/>
<evidence type="ECO:0000256" key="1">
    <source>
        <dbReference type="ARBA" id="ARBA00004141"/>
    </source>
</evidence>
<dbReference type="PANTHER" id="PTHR48022:SF2">
    <property type="entry name" value="PLASTIDIC GLUCOSE TRANSPORTER 4"/>
    <property type="match status" value="1"/>
</dbReference>
<dbReference type="PROSITE" id="PS50850">
    <property type="entry name" value="MFS"/>
    <property type="match status" value="1"/>
</dbReference>
<comment type="similarity">
    <text evidence="2">Belongs to the major facilitator superfamily. Sugar transporter (TC 2.A.1.1) family.</text>
</comment>
<feature type="transmembrane region" description="Helical" evidence="6">
    <location>
        <begin position="329"/>
        <end position="349"/>
    </location>
</feature>
<dbReference type="InterPro" id="IPR036259">
    <property type="entry name" value="MFS_trans_sf"/>
</dbReference>
<organism evidence="8 9">
    <name type="scientific">Bionectria ochroleuca</name>
    <name type="common">Gliocladium roseum</name>
    <dbReference type="NCBI Taxonomy" id="29856"/>
    <lineage>
        <taxon>Eukaryota</taxon>
        <taxon>Fungi</taxon>
        <taxon>Dikarya</taxon>
        <taxon>Ascomycota</taxon>
        <taxon>Pezizomycotina</taxon>
        <taxon>Sordariomycetes</taxon>
        <taxon>Hypocreomycetidae</taxon>
        <taxon>Hypocreales</taxon>
        <taxon>Bionectriaceae</taxon>
        <taxon>Clonostachys</taxon>
    </lineage>
</organism>
<feature type="transmembrane region" description="Helical" evidence="6">
    <location>
        <begin position="361"/>
        <end position="386"/>
    </location>
</feature>
<keyword evidence="9" id="KW-1185">Reference proteome</keyword>
<feature type="transmembrane region" description="Helical" evidence="6">
    <location>
        <begin position="176"/>
        <end position="194"/>
    </location>
</feature>
<dbReference type="Gene3D" id="1.20.1250.20">
    <property type="entry name" value="MFS general substrate transporter like domains"/>
    <property type="match status" value="1"/>
</dbReference>
<feature type="transmembrane region" description="Helical" evidence="6">
    <location>
        <begin position="141"/>
        <end position="164"/>
    </location>
</feature>
<keyword evidence="4 6" id="KW-1133">Transmembrane helix</keyword>
<feature type="transmembrane region" description="Helical" evidence="6">
    <location>
        <begin position="54"/>
        <end position="76"/>
    </location>
</feature>
<sequence>MLQLARLGPVPGYTLAVLSASFAISILAYDASLINNLNILPQYIEHFQLDSSLIGLNTAIVSAGSIVAGPLVGPLIDRWGRKTGLMISSVLVALGAILQVTSQTEVQFVIGRFFIGMASTISGTTAPMWVMELASPRLKNLLTGICVTSLPFAGVIVTAITMGIHNSGSAWGWKGPIMGELVIGIVPLLLLPFTDESPRWLIYQGYHSEALEVLNRLYKNGHREDQLVSSMYKEISDTLEFEKQHDGGWKSLIYPAANLRRFSIAVLCNIFYQVVGAQMILYFFTFIVQQAGITDTMTTLIITLGLGIWASIWVSIGGYTVNRVGQRKALVWATAFMTVCFILLGVLVYLTESRDDTRYSIGAIVVIFFFQIASCSTWFNVAYIYPPQILKYTQRGKGVAAAQAIGFALSFLNLYTTPIAIANISWRYYIANAAWDAVMILIIQWFFVNTDGKSLEEIDEIFDGLVHTNGVVVNDVENDTSGDSKMNMEQKEVKIVSQA</sequence>
<name>A0ABY6TZT7_BIOOC</name>
<comment type="caution">
    <text evidence="8">The sequence shown here is derived from an EMBL/GenBank/DDBJ whole genome shotgun (WGS) entry which is preliminary data.</text>
</comment>
<protein>
    <recommendedName>
        <fullName evidence="7">Major facilitator superfamily (MFS) profile domain-containing protein</fullName>
    </recommendedName>
</protein>
<dbReference type="PANTHER" id="PTHR48022">
    <property type="entry name" value="PLASTIDIC GLUCOSE TRANSPORTER 4"/>
    <property type="match status" value="1"/>
</dbReference>
<dbReference type="InterPro" id="IPR005829">
    <property type="entry name" value="Sugar_transporter_CS"/>
</dbReference>
<feature type="domain" description="Major facilitator superfamily (MFS) profile" evidence="7">
    <location>
        <begin position="16"/>
        <end position="451"/>
    </location>
</feature>
<feature type="transmembrane region" description="Helical" evidence="6">
    <location>
        <begin position="264"/>
        <end position="288"/>
    </location>
</feature>
<dbReference type="InterPro" id="IPR050360">
    <property type="entry name" value="MFS_Sugar_Transporters"/>
</dbReference>
<feature type="transmembrane region" description="Helical" evidence="6">
    <location>
        <begin position="108"/>
        <end position="129"/>
    </location>
</feature>
<evidence type="ECO:0000313" key="8">
    <source>
        <dbReference type="EMBL" id="VUC24191.1"/>
    </source>
</evidence>
<dbReference type="EMBL" id="CABFNS010000715">
    <property type="protein sequence ID" value="VUC24191.1"/>
    <property type="molecule type" value="Genomic_DNA"/>
</dbReference>
<evidence type="ECO:0000259" key="7">
    <source>
        <dbReference type="PROSITE" id="PS50850"/>
    </source>
</evidence>
<dbReference type="Pfam" id="PF00083">
    <property type="entry name" value="Sugar_tr"/>
    <property type="match status" value="1"/>
</dbReference>
<dbReference type="InterPro" id="IPR020846">
    <property type="entry name" value="MFS_dom"/>
</dbReference>
<reference evidence="8 9" key="1">
    <citation type="submission" date="2019-06" db="EMBL/GenBank/DDBJ databases">
        <authorList>
            <person name="Broberg M."/>
        </authorList>
    </citation>
    <scope>NUCLEOTIDE SEQUENCE [LARGE SCALE GENOMIC DNA]</scope>
</reference>
<keyword evidence="3 6" id="KW-0812">Transmembrane</keyword>
<dbReference type="Proteomes" id="UP000766486">
    <property type="component" value="Unassembled WGS sequence"/>
</dbReference>
<dbReference type="InterPro" id="IPR005828">
    <property type="entry name" value="MFS_sugar_transport-like"/>
</dbReference>
<evidence type="ECO:0000256" key="3">
    <source>
        <dbReference type="ARBA" id="ARBA00022692"/>
    </source>
</evidence>
<evidence type="ECO:0000256" key="5">
    <source>
        <dbReference type="ARBA" id="ARBA00023136"/>
    </source>
</evidence>
<feature type="transmembrane region" description="Helical" evidence="6">
    <location>
        <begin position="428"/>
        <end position="448"/>
    </location>
</feature>
<keyword evidence="5 6" id="KW-0472">Membrane</keyword>
<feature type="transmembrane region" description="Helical" evidence="6">
    <location>
        <begin position="12"/>
        <end position="34"/>
    </location>
</feature>
<accession>A0ABY6TZT7</accession>
<dbReference type="PROSITE" id="PS00216">
    <property type="entry name" value="SUGAR_TRANSPORT_1"/>
    <property type="match status" value="1"/>
</dbReference>
<evidence type="ECO:0000256" key="2">
    <source>
        <dbReference type="ARBA" id="ARBA00010992"/>
    </source>
</evidence>
<evidence type="ECO:0000256" key="6">
    <source>
        <dbReference type="SAM" id="Phobius"/>
    </source>
</evidence>
<comment type="subcellular location">
    <subcellularLocation>
        <location evidence="1">Membrane</location>
        <topology evidence="1">Multi-pass membrane protein</topology>
    </subcellularLocation>
</comment>
<evidence type="ECO:0000256" key="4">
    <source>
        <dbReference type="ARBA" id="ARBA00022989"/>
    </source>
</evidence>
<evidence type="ECO:0000313" key="9">
    <source>
        <dbReference type="Proteomes" id="UP000766486"/>
    </source>
</evidence>
<gene>
    <name evidence="8" type="ORF">CLO192961_LOCUS132746</name>
</gene>
<feature type="transmembrane region" description="Helical" evidence="6">
    <location>
        <begin position="300"/>
        <end position="322"/>
    </location>
</feature>